<reference evidence="2 3" key="1">
    <citation type="submission" date="2020-11" db="EMBL/GenBank/DDBJ databases">
        <title>WGS of Herminiimonas contaminans strain Marseille-Q4544 isolated from planarians Schmidtea mediterranea.</title>
        <authorList>
            <person name="Kangale L."/>
        </authorList>
    </citation>
    <scope>NUCLEOTIDE SEQUENCE [LARGE SCALE GENOMIC DNA]</scope>
    <source>
        <strain evidence="2 3">Marseille-Q4544</strain>
    </source>
</reference>
<evidence type="ECO:0000313" key="3">
    <source>
        <dbReference type="Proteomes" id="UP000657372"/>
    </source>
</evidence>
<keyword evidence="1" id="KW-0472">Membrane</keyword>
<sequence>MIQLVISMLAALVIVIHGIFFVINNMNRFTPCGMRFAWILITAGGMAELLIPIFYPRNPSIPETILVVGIAVFILAERRERIVYRRPL</sequence>
<gene>
    <name evidence="2" type="ORF">IXC47_04460</name>
</gene>
<proteinExistence type="predicted"/>
<evidence type="ECO:0000313" key="2">
    <source>
        <dbReference type="EMBL" id="MBF8176932.1"/>
    </source>
</evidence>
<feature type="transmembrane region" description="Helical" evidence="1">
    <location>
        <begin position="6"/>
        <end position="24"/>
    </location>
</feature>
<evidence type="ECO:0000256" key="1">
    <source>
        <dbReference type="SAM" id="Phobius"/>
    </source>
</evidence>
<dbReference type="Proteomes" id="UP000657372">
    <property type="component" value="Unassembled WGS sequence"/>
</dbReference>
<dbReference type="EMBL" id="JADOEL010000003">
    <property type="protein sequence ID" value="MBF8176932.1"/>
    <property type="molecule type" value="Genomic_DNA"/>
</dbReference>
<evidence type="ECO:0008006" key="4">
    <source>
        <dbReference type="Google" id="ProtNLM"/>
    </source>
</evidence>
<dbReference type="RefSeq" id="WP_195874836.1">
    <property type="nucleotide sequence ID" value="NZ_JADOEL010000003.1"/>
</dbReference>
<name>A0ABS0EQ04_9BURK</name>
<organism evidence="2 3">
    <name type="scientific">Herminiimonas contaminans</name>
    <dbReference type="NCBI Taxonomy" id="1111140"/>
    <lineage>
        <taxon>Bacteria</taxon>
        <taxon>Pseudomonadati</taxon>
        <taxon>Pseudomonadota</taxon>
        <taxon>Betaproteobacteria</taxon>
        <taxon>Burkholderiales</taxon>
        <taxon>Oxalobacteraceae</taxon>
        <taxon>Herminiimonas</taxon>
    </lineage>
</organism>
<keyword evidence="1" id="KW-0812">Transmembrane</keyword>
<accession>A0ABS0EQ04</accession>
<comment type="caution">
    <text evidence="2">The sequence shown here is derived from an EMBL/GenBank/DDBJ whole genome shotgun (WGS) entry which is preliminary data.</text>
</comment>
<protein>
    <recommendedName>
        <fullName evidence="4">Secreted protein with PEP-CTERM sorting signal</fullName>
    </recommendedName>
</protein>
<feature type="transmembrane region" description="Helical" evidence="1">
    <location>
        <begin position="36"/>
        <end position="55"/>
    </location>
</feature>
<feature type="transmembrane region" description="Helical" evidence="1">
    <location>
        <begin position="61"/>
        <end position="76"/>
    </location>
</feature>
<keyword evidence="1" id="KW-1133">Transmembrane helix</keyword>
<keyword evidence="3" id="KW-1185">Reference proteome</keyword>